<dbReference type="RefSeq" id="WP_047223664.1">
    <property type="nucleotide sequence ID" value="NZ_JWIO01000023.1"/>
</dbReference>
<feature type="transmembrane region" description="Helical" evidence="5">
    <location>
        <begin position="162"/>
        <end position="181"/>
    </location>
</feature>
<dbReference type="InterPro" id="IPR027417">
    <property type="entry name" value="P-loop_NTPase"/>
</dbReference>
<feature type="transmembrane region" description="Helical" evidence="5">
    <location>
        <begin position="136"/>
        <end position="156"/>
    </location>
</feature>
<proteinExistence type="predicted"/>
<dbReference type="Proteomes" id="UP000035425">
    <property type="component" value="Unassembled WGS sequence"/>
</dbReference>
<feature type="transmembrane region" description="Helical" evidence="5">
    <location>
        <begin position="276"/>
        <end position="299"/>
    </location>
</feature>
<evidence type="ECO:0000259" key="7">
    <source>
        <dbReference type="PROSITE" id="PS50929"/>
    </source>
</evidence>
<evidence type="ECO:0000256" key="4">
    <source>
        <dbReference type="ARBA" id="ARBA00023136"/>
    </source>
</evidence>
<organism evidence="8 9">
    <name type="scientific">Protofrankia coriariae</name>
    <dbReference type="NCBI Taxonomy" id="1562887"/>
    <lineage>
        <taxon>Bacteria</taxon>
        <taxon>Bacillati</taxon>
        <taxon>Actinomycetota</taxon>
        <taxon>Actinomycetes</taxon>
        <taxon>Frankiales</taxon>
        <taxon>Frankiaceae</taxon>
        <taxon>Protofrankia</taxon>
    </lineage>
</organism>
<keyword evidence="9" id="KW-1185">Reference proteome</keyword>
<keyword evidence="3 5" id="KW-1133">Transmembrane helix</keyword>
<comment type="caution">
    <text evidence="8">The sequence shown here is derived from an EMBL/GenBank/DDBJ whole genome shotgun (WGS) entry which is preliminary data.</text>
</comment>
<evidence type="ECO:0000256" key="1">
    <source>
        <dbReference type="ARBA" id="ARBA00004651"/>
    </source>
</evidence>
<dbReference type="PROSITE" id="PS50929">
    <property type="entry name" value="ABC_TM1F"/>
    <property type="match status" value="1"/>
</dbReference>
<accession>A0ABR5F2I4</accession>
<dbReference type="InterPro" id="IPR036640">
    <property type="entry name" value="ABC1_TM_sf"/>
</dbReference>
<gene>
    <name evidence="8" type="ORF">FrCorBMG51_14890</name>
</gene>
<dbReference type="CDD" id="cd07346">
    <property type="entry name" value="ABC_6TM_exporters"/>
    <property type="match status" value="1"/>
</dbReference>
<dbReference type="Gene3D" id="1.20.1560.10">
    <property type="entry name" value="ABC transporter type 1, transmembrane domain"/>
    <property type="match status" value="1"/>
</dbReference>
<feature type="domain" description="ABC transmembrane type-1" evidence="7">
    <location>
        <begin position="24"/>
        <end position="305"/>
    </location>
</feature>
<reference evidence="8 9" key="1">
    <citation type="submission" date="2014-12" db="EMBL/GenBank/DDBJ databases">
        <title>Frankia sp. BMG5.1 draft genome.</title>
        <authorList>
            <person name="Gtari M."/>
            <person name="Ghodhbane-Gtari F."/>
            <person name="Nouioui I."/>
            <person name="Ktari A."/>
            <person name="Hezbri K."/>
            <person name="Mimouni W."/>
            <person name="Sbissi I."/>
            <person name="Ayari A."/>
            <person name="Yamanaka T."/>
            <person name="Normand P."/>
            <person name="Tisa L.S."/>
            <person name="Boudabous A."/>
        </authorList>
    </citation>
    <scope>NUCLEOTIDE SEQUENCE [LARGE SCALE GENOMIC DNA]</scope>
    <source>
        <strain evidence="8 9">BMG5.1</strain>
    </source>
</reference>
<dbReference type="SUPFAM" id="SSF52540">
    <property type="entry name" value="P-loop containing nucleoside triphosphate hydrolases"/>
    <property type="match status" value="1"/>
</dbReference>
<evidence type="ECO:0000256" key="3">
    <source>
        <dbReference type="ARBA" id="ARBA00022989"/>
    </source>
</evidence>
<feature type="transmembrane region" description="Helical" evidence="5">
    <location>
        <begin position="248"/>
        <end position="270"/>
    </location>
</feature>
<evidence type="ECO:0000256" key="2">
    <source>
        <dbReference type="ARBA" id="ARBA00022692"/>
    </source>
</evidence>
<keyword evidence="4 5" id="KW-0472">Membrane</keyword>
<keyword evidence="2 5" id="KW-0812">Transmembrane</keyword>
<evidence type="ECO:0000256" key="5">
    <source>
        <dbReference type="SAM" id="Phobius"/>
    </source>
</evidence>
<sequence length="616" mass="62385">MRTGGPSGRDVLISSIISQWRRIAVGSVMVAGHQVGEALVPVLIGIIIDRAVSTGSTGDLLRWLTVLAVTFAGLSFCYRFGARFGERAAERSAHNLRIQLTRRVLDPRAGAETGHLSGALVSIATGDAQRVGIVNAALPASIAAVTGLLVGAVALLTVSVPLGLLVLFGAPFLLWGTHLLGRPLERRSDTEQERAAHASGVAADLVAGLRVLKGIGAEPAAIARYRRTSQDSLTATLRAASAKAWHDGGVLALTGIFIALVALVAGRLAAEGDISVGDLIAAVGLAQFLLGPLSIFAWVNAEFAQGRASAGRIASVLATSPAVGAGTRSLPEPVRGQVRFHDVTYGPLRGLTFTAAPGELLGIVVADPAAATAVLRCLGREADPDSGSVELDGVPLSGVYPAAVRAAVLVAAHDAELFEGTLIENVVVPTPHGGPAEDEPAGRQPVAVGGGLTGHGPGNGSAAIGIGAGSPVGADAGDVVEARTGGVVGRALVAAGADEVASSLPNGIDEILAERGRSLSGGQRQRIALARALAVGSPVLAVHDPTTAVDAVTEARIAAGIRDIRRGRTTILITTSPALLAVTDRVVVIDGGTVTADGTHGELVHGHADYRATVLT</sequence>
<dbReference type="PANTHER" id="PTHR43394:SF1">
    <property type="entry name" value="ATP-BINDING CASSETTE SUB-FAMILY B MEMBER 10, MITOCHONDRIAL"/>
    <property type="match status" value="1"/>
</dbReference>
<dbReference type="InterPro" id="IPR039421">
    <property type="entry name" value="Type_1_exporter"/>
</dbReference>
<evidence type="ECO:0000313" key="8">
    <source>
        <dbReference type="EMBL" id="KLL10916.1"/>
    </source>
</evidence>
<feature type="domain" description="ABC transporter" evidence="6">
    <location>
        <begin position="338"/>
        <end position="616"/>
    </location>
</feature>
<dbReference type="Pfam" id="PF00005">
    <property type="entry name" value="ABC_tran"/>
    <property type="match status" value="1"/>
</dbReference>
<feature type="transmembrane region" description="Helical" evidence="5">
    <location>
        <begin position="60"/>
        <end position="81"/>
    </location>
</feature>
<dbReference type="PROSITE" id="PS00211">
    <property type="entry name" value="ABC_TRANSPORTER_1"/>
    <property type="match status" value="1"/>
</dbReference>
<name>A0ABR5F2I4_9ACTN</name>
<evidence type="ECO:0000259" key="6">
    <source>
        <dbReference type="PROSITE" id="PS50893"/>
    </source>
</evidence>
<dbReference type="SUPFAM" id="SSF90123">
    <property type="entry name" value="ABC transporter transmembrane region"/>
    <property type="match status" value="1"/>
</dbReference>
<comment type="subcellular location">
    <subcellularLocation>
        <location evidence="1">Cell membrane</location>
        <topology evidence="1">Multi-pass membrane protein</topology>
    </subcellularLocation>
</comment>
<evidence type="ECO:0000313" key="9">
    <source>
        <dbReference type="Proteomes" id="UP000035425"/>
    </source>
</evidence>
<dbReference type="Pfam" id="PF00664">
    <property type="entry name" value="ABC_membrane"/>
    <property type="match status" value="1"/>
</dbReference>
<protein>
    <submittedName>
        <fullName evidence="8">Multidrug ABC transporter ATPase</fullName>
    </submittedName>
</protein>
<dbReference type="Gene3D" id="3.40.50.300">
    <property type="entry name" value="P-loop containing nucleotide triphosphate hydrolases"/>
    <property type="match status" value="1"/>
</dbReference>
<dbReference type="EMBL" id="JWIO01000023">
    <property type="protein sequence ID" value="KLL10916.1"/>
    <property type="molecule type" value="Genomic_DNA"/>
</dbReference>
<dbReference type="InterPro" id="IPR017871">
    <property type="entry name" value="ABC_transporter-like_CS"/>
</dbReference>
<dbReference type="PROSITE" id="PS50893">
    <property type="entry name" value="ABC_TRANSPORTER_2"/>
    <property type="match status" value="1"/>
</dbReference>
<dbReference type="InterPro" id="IPR011527">
    <property type="entry name" value="ABC1_TM_dom"/>
</dbReference>
<feature type="transmembrane region" description="Helical" evidence="5">
    <location>
        <begin position="23"/>
        <end position="48"/>
    </location>
</feature>
<dbReference type="InterPro" id="IPR003439">
    <property type="entry name" value="ABC_transporter-like_ATP-bd"/>
</dbReference>
<dbReference type="PANTHER" id="PTHR43394">
    <property type="entry name" value="ATP-DEPENDENT PERMEASE MDL1, MITOCHONDRIAL"/>
    <property type="match status" value="1"/>
</dbReference>